<accession>A0ABP0M4H7</accession>
<proteinExistence type="predicted"/>
<protein>
    <submittedName>
        <fullName evidence="1">Uncharacterized protein</fullName>
    </submittedName>
</protein>
<organism evidence="1 2">
    <name type="scientific">Durusdinium trenchii</name>
    <dbReference type="NCBI Taxonomy" id="1381693"/>
    <lineage>
        <taxon>Eukaryota</taxon>
        <taxon>Sar</taxon>
        <taxon>Alveolata</taxon>
        <taxon>Dinophyceae</taxon>
        <taxon>Suessiales</taxon>
        <taxon>Symbiodiniaceae</taxon>
        <taxon>Durusdinium</taxon>
    </lineage>
</organism>
<keyword evidence="2" id="KW-1185">Reference proteome</keyword>
<dbReference type="EMBL" id="CAXAMN010015669">
    <property type="protein sequence ID" value="CAK9046392.1"/>
    <property type="molecule type" value="Genomic_DNA"/>
</dbReference>
<dbReference type="InterPro" id="IPR021848">
    <property type="entry name" value="HODM_asu-like"/>
</dbReference>
<dbReference type="Pfam" id="PF11927">
    <property type="entry name" value="HODM_asu-like"/>
    <property type="match status" value="1"/>
</dbReference>
<dbReference type="Proteomes" id="UP001642484">
    <property type="component" value="Unassembled WGS sequence"/>
</dbReference>
<sequence>MRREPSAFTWLRRNLTETVTPRGRLRPNLYRLDVKDWILFEPSTAHLQKKHEIFQSPSRDKHLIQSKGCLGPQHEVLELLLDYLPQRYPENFQVAAVPSLGSKYGPDTTITLHAADWQMEYRVGDFAHFPLELASRLVLEDLVIVEDGTVVAGSVLFSFTRFHERFGMNMEQIHSKVPQYQNDLEKPVAKVFATLRDDRPMWRSNWNVSWSDDIMAGYSRYPHRNQGISTAERNLLFEELKYKIGQKGLAESAWLKVEYQTLRRLCHHPSSVLFTIRTFINSFQELESEPLAAKALLQNMDRLQHTEFKKYIGIDDVDLFQTLRSFVQDACVE</sequence>
<gene>
    <name evidence="1" type="ORF">CCMP2556_LOCUS24109</name>
</gene>
<name>A0ABP0M4H7_9DINO</name>
<evidence type="ECO:0000313" key="1">
    <source>
        <dbReference type="EMBL" id="CAK9046392.1"/>
    </source>
</evidence>
<reference evidence="1 2" key="1">
    <citation type="submission" date="2024-02" db="EMBL/GenBank/DDBJ databases">
        <authorList>
            <person name="Chen Y."/>
            <person name="Shah S."/>
            <person name="Dougan E. K."/>
            <person name="Thang M."/>
            <person name="Chan C."/>
        </authorList>
    </citation>
    <scope>NUCLEOTIDE SEQUENCE [LARGE SCALE GENOMIC DNA]</scope>
</reference>
<evidence type="ECO:0000313" key="2">
    <source>
        <dbReference type="Proteomes" id="UP001642484"/>
    </source>
</evidence>
<comment type="caution">
    <text evidence="1">The sequence shown here is derived from an EMBL/GenBank/DDBJ whole genome shotgun (WGS) entry which is preliminary data.</text>
</comment>